<organism evidence="5 6">
    <name type="scientific">Amycolatopsis rhabdoformis</name>
    <dbReference type="NCBI Taxonomy" id="1448059"/>
    <lineage>
        <taxon>Bacteria</taxon>
        <taxon>Bacillati</taxon>
        <taxon>Actinomycetota</taxon>
        <taxon>Actinomycetes</taxon>
        <taxon>Pseudonocardiales</taxon>
        <taxon>Pseudonocardiaceae</taxon>
        <taxon>Amycolatopsis</taxon>
    </lineage>
</organism>
<dbReference type="Gene3D" id="2.10.109.10">
    <property type="entry name" value="Umud Fragment, subunit A"/>
    <property type="match status" value="1"/>
</dbReference>
<gene>
    <name evidence="5" type="primary">lepB</name>
    <name evidence="5" type="ORF">VSH64_03565</name>
</gene>
<evidence type="ECO:0000256" key="3">
    <source>
        <dbReference type="RuleBase" id="RU362042"/>
    </source>
</evidence>
<feature type="domain" description="Peptidase S26" evidence="4">
    <location>
        <begin position="27"/>
        <end position="186"/>
    </location>
</feature>
<dbReference type="CDD" id="cd06530">
    <property type="entry name" value="S26_SPase_I"/>
    <property type="match status" value="1"/>
</dbReference>
<accession>A0ABZ1IC28</accession>
<dbReference type="RefSeq" id="WP_326834000.1">
    <property type="nucleotide sequence ID" value="NZ_CP142149.1"/>
</dbReference>
<dbReference type="PANTHER" id="PTHR43390">
    <property type="entry name" value="SIGNAL PEPTIDASE I"/>
    <property type="match status" value="1"/>
</dbReference>
<dbReference type="InterPro" id="IPR036286">
    <property type="entry name" value="LexA/Signal_pep-like_sf"/>
</dbReference>
<sequence>MTDFPPAPAAPPRTRRFSPLLAMFLVVLVAGVVLAATGIVKMFGYHVVAVPGGAMAATVPPGSKVVYNSGAGQEIHRGDLVVFDADGLPGAPGGLRLSRVIAVGGDRVECCDPGHRIEVDGKPITEPYLNPKVSPADAAVAFSAQVPPGTIFVAGDTRDNSNDSRIYTNAPGAGAIPLSKVDGVVIATGTLFSTENLQPTTAFVDAGLPGASTEDTGLASARYLAGGGVLVFLLGFVGAIVAGVRAAGKRRKAAVGRPWQ</sequence>
<proteinExistence type="inferred from homology"/>
<evidence type="ECO:0000256" key="1">
    <source>
        <dbReference type="ARBA" id="ARBA00004401"/>
    </source>
</evidence>
<dbReference type="SUPFAM" id="SSF51306">
    <property type="entry name" value="LexA/Signal peptidase"/>
    <property type="match status" value="1"/>
</dbReference>
<comment type="subcellular location">
    <subcellularLocation>
        <location evidence="1">Cell membrane</location>
        <topology evidence="1">Single-pass type II membrane protein</topology>
    </subcellularLocation>
    <subcellularLocation>
        <location evidence="3">Membrane</location>
        <topology evidence="3">Single-pass type II membrane protein</topology>
    </subcellularLocation>
</comment>
<evidence type="ECO:0000259" key="4">
    <source>
        <dbReference type="Pfam" id="PF10502"/>
    </source>
</evidence>
<evidence type="ECO:0000256" key="2">
    <source>
        <dbReference type="ARBA" id="ARBA00009370"/>
    </source>
</evidence>
<comment type="similarity">
    <text evidence="2 3">Belongs to the peptidase S26 family.</text>
</comment>
<feature type="transmembrane region" description="Helical" evidence="3">
    <location>
        <begin position="223"/>
        <end position="244"/>
    </location>
</feature>
<comment type="catalytic activity">
    <reaction evidence="3">
        <text>Cleavage of hydrophobic, N-terminal signal or leader sequences from secreted and periplasmic proteins.</text>
        <dbReference type="EC" id="3.4.21.89"/>
    </reaction>
</comment>
<dbReference type="PANTHER" id="PTHR43390:SF1">
    <property type="entry name" value="CHLOROPLAST PROCESSING PEPTIDASE"/>
    <property type="match status" value="1"/>
</dbReference>
<keyword evidence="3" id="KW-1133">Transmembrane helix</keyword>
<name>A0ABZ1IC28_9PSEU</name>
<dbReference type="InterPro" id="IPR000223">
    <property type="entry name" value="Pept_S26A_signal_pept_1"/>
</dbReference>
<protein>
    <recommendedName>
        <fullName evidence="3">Signal peptidase I</fullName>
        <ecNumber evidence="3">3.4.21.89</ecNumber>
    </recommendedName>
</protein>
<dbReference type="Proteomes" id="UP001330812">
    <property type="component" value="Chromosome"/>
</dbReference>
<reference evidence="5 6" key="1">
    <citation type="journal article" date="2015" name="Int. J. Syst. Evol. Microbiol.">
        <title>Amycolatopsis rhabdoformis sp. nov., an actinomycete isolated from a tropical forest soil.</title>
        <authorList>
            <person name="Souza W.R."/>
            <person name="Silva R.E."/>
            <person name="Goodfellow M."/>
            <person name="Busarakam K."/>
            <person name="Figueiro F.S."/>
            <person name="Ferreira D."/>
            <person name="Rodrigues-Filho E."/>
            <person name="Moraes L.A.B."/>
            <person name="Zucchi T.D."/>
        </authorList>
    </citation>
    <scope>NUCLEOTIDE SEQUENCE [LARGE SCALE GENOMIC DNA]</scope>
    <source>
        <strain evidence="5 6">NCIMB 14900</strain>
    </source>
</reference>
<evidence type="ECO:0000313" key="5">
    <source>
        <dbReference type="EMBL" id="WSE31193.1"/>
    </source>
</evidence>
<dbReference type="EC" id="3.4.21.89" evidence="3"/>
<dbReference type="Pfam" id="PF10502">
    <property type="entry name" value="Peptidase_S26"/>
    <property type="match status" value="1"/>
</dbReference>
<keyword evidence="3" id="KW-0472">Membrane</keyword>
<evidence type="ECO:0000313" key="6">
    <source>
        <dbReference type="Proteomes" id="UP001330812"/>
    </source>
</evidence>
<keyword evidence="3" id="KW-0645">Protease</keyword>
<dbReference type="GO" id="GO:0009003">
    <property type="term" value="F:signal peptidase activity"/>
    <property type="evidence" value="ECO:0007669"/>
    <property type="project" value="UniProtKB-EC"/>
</dbReference>
<dbReference type="EMBL" id="CP142149">
    <property type="protein sequence ID" value="WSE31193.1"/>
    <property type="molecule type" value="Genomic_DNA"/>
</dbReference>
<keyword evidence="6" id="KW-1185">Reference proteome</keyword>
<dbReference type="PRINTS" id="PR00727">
    <property type="entry name" value="LEADERPTASE"/>
</dbReference>
<keyword evidence="3" id="KW-0812">Transmembrane</keyword>
<dbReference type="InterPro" id="IPR019533">
    <property type="entry name" value="Peptidase_S26"/>
</dbReference>
<keyword evidence="3 5" id="KW-0378">Hydrolase</keyword>
<dbReference type="NCBIfam" id="TIGR02227">
    <property type="entry name" value="sigpep_I_bact"/>
    <property type="match status" value="1"/>
</dbReference>